<feature type="transmembrane region" description="Helical" evidence="14">
    <location>
        <begin position="485"/>
        <end position="502"/>
    </location>
</feature>
<evidence type="ECO:0000256" key="10">
    <source>
        <dbReference type="ARBA" id="ARBA00022989"/>
    </source>
</evidence>
<dbReference type="PRINTS" id="PR00344">
    <property type="entry name" value="BCTRLSENSOR"/>
</dbReference>
<dbReference type="InterPro" id="IPR025201">
    <property type="entry name" value="KdpD_TM"/>
</dbReference>
<dbReference type="InterPro" id="IPR003018">
    <property type="entry name" value="GAF"/>
</dbReference>
<dbReference type="InterPro" id="IPR004358">
    <property type="entry name" value="Sig_transdc_His_kin-like_C"/>
</dbReference>
<keyword evidence="11" id="KW-0902">Two-component regulatory system</keyword>
<evidence type="ECO:0000256" key="12">
    <source>
        <dbReference type="ARBA" id="ARBA00023136"/>
    </source>
</evidence>
<dbReference type="SUPFAM" id="SSF47384">
    <property type="entry name" value="Homodimeric domain of signal transducing histidine kinase"/>
    <property type="match status" value="1"/>
</dbReference>
<accession>A0A1P8JR85</accession>
<dbReference type="Gene3D" id="3.40.50.300">
    <property type="entry name" value="P-loop containing nucleotide triphosphate hydrolases"/>
    <property type="match status" value="1"/>
</dbReference>
<keyword evidence="7" id="KW-0547">Nucleotide-binding</keyword>
<evidence type="ECO:0000259" key="15">
    <source>
        <dbReference type="PROSITE" id="PS50109"/>
    </source>
</evidence>
<feature type="transmembrane region" description="Helical" evidence="14">
    <location>
        <begin position="434"/>
        <end position="453"/>
    </location>
</feature>
<dbReference type="Gene3D" id="3.30.565.10">
    <property type="entry name" value="Histidine kinase-like ATPase, C-terminal domain"/>
    <property type="match status" value="1"/>
</dbReference>
<gene>
    <name evidence="16" type="ORF">RD110_02585</name>
</gene>
<dbReference type="GO" id="GO:0005737">
    <property type="term" value="C:cytoplasm"/>
    <property type="evidence" value="ECO:0007669"/>
    <property type="project" value="UniProtKB-ARBA"/>
</dbReference>
<evidence type="ECO:0000256" key="3">
    <source>
        <dbReference type="ARBA" id="ARBA00012438"/>
    </source>
</evidence>
<keyword evidence="6 14" id="KW-0812">Transmembrane</keyword>
<reference evidence="16 17" key="1">
    <citation type="submission" date="2017-01" db="EMBL/GenBank/DDBJ databases">
        <authorList>
            <person name="Mah S.A."/>
            <person name="Swanson W.J."/>
            <person name="Moy G.W."/>
            <person name="Vacquier V.D."/>
        </authorList>
    </citation>
    <scope>NUCLEOTIDE SEQUENCE [LARGE SCALE GENOMIC DNA]</scope>
    <source>
        <strain evidence="16 17">DCY110</strain>
    </source>
</reference>
<dbReference type="PANTHER" id="PTHR45569:SF1">
    <property type="entry name" value="SENSOR PROTEIN KDPD"/>
    <property type="match status" value="1"/>
</dbReference>
<dbReference type="EC" id="2.7.13.3" evidence="3"/>
<dbReference type="InterPro" id="IPR005467">
    <property type="entry name" value="His_kinase_dom"/>
</dbReference>
<evidence type="ECO:0000313" key="17">
    <source>
        <dbReference type="Proteomes" id="UP000186609"/>
    </source>
</evidence>
<keyword evidence="17" id="KW-1185">Reference proteome</keyword>
<evidence type="ECO:0000313" key="16">
    <source>
        <dbReference type="EMBL" id="APW36235.1"/>
    </source>
</evidence>
<evidence type="ECO:0000256" key="8">
    <source>
        <dbReference type="ARBA" id="ARBA00022777"/>
    </source>
</evidence>
<dbReference type="SUPFAM" id="SSF55781">
    <property type="entry name" value="GAF domain-like"/>
    <property type="match status" value="1"/>
</dbReference>
<dbReference type="InterPro" id="IPR038318">
    <property type="entry name" value="KdpD_sf"/>
</dbReference>
<evidence type="ECO:0000256" key="1">
    <source>
        <dbReference type="ARBA" id="ARBA00000085"/>
    </source>
</evidence>
<dbReference type="GO" id="GO:0005886">
    <property type="term" value="C:plasma membrane"/>
    <property type="evidence" value="ECO:0007669"/>
    <property type="project" value="TreeGrafter"/>
</dbReference>
<feature type="region of interest" description="Disordered" evidence="13">
    <location>
        <begin position="402"/>
        <end position="427"/>
    </location>
</feature>
<evidence type="ECO:0000256" key="5">
    <source>
        <dbReference type="ARBA" id="ARBA00022679"/>
    </source>
</evidence>
<dbReference type="Pfam" id="PF13492">
    <property type="entry name" value="GAF_3"/>
    <property type="match status" value="1"/>
</dbReference>
<evidence type="ECO:0000256" key="7">
    <source>
        <dbReference type="ARBA" id="ARBA00022741"/>
    </source>
</evidence>
<protein>
    <recommendedName>
        <fullName evidence="3">histidine kinase</fullName>
        <ecNumber evidence="3">2.7.13.3</ecNumber>
    </recommendedName>
</protein>
<dbReference type="InterPro" id="IPR003594">
    <property type="entry name" value="HATPase_dom"/>
</dbReference>
<dbReference type="Gene3D" id="1.20.120.620">
    <property type="entry name" value="Backbone structure of the membrane domain of e. Coli histidine kinase receptor kdpd"/>
    <property type="match status" value="1"/>
</dbReference>
<keyword evidence="5" id="KW-0808">Transferase</keyword>
<dbReference type="CDD" id="cd00082">
    <property type="entry name" value="HisKA"/>
    <property type="match status" value="1"/>
</dbReference>
<feature type="domain" description="Histidine kinase" evidence="15">
    <location>
        <begin position="705"/>
        <end position="920"/>
    </location>
</feature>
<dbReference type="OrthoDB" id="9806130at2"/>
<keyword evidence="9" id="KW-0067">ATP-binding</keyword>
<dbReference type="InterPro" id="IPR027417">
    <property type="entry name" value="P-loop_NTPase"/>
</dbReference>
<dbReference type="FunFam" id="3.40.50.300:FF:000483">
    <property type="entry name" value="Sensor histidine kinase KdpD"/>
    <property type="match status" value="1"/>
</dbReference>
<feature type="transmembrane region" description="Helical" evidence="14">
    <location>
        <begin position="514"/>
        <end position="537"/>
    </location>
</feature>
<dbReference type="PROSITE" id="PS50109">
    <property type="entry name" value="HIS_KIN"/>
    <property type="match status" value="1"/>
</dbReference>
<dbReference type="EMBL" id="CP019236">
    <property type="protein sequence ID" value="APW36235.1"/>
    <property type="molecule type" value="Genomic_DNA"/>
</dbReference>
<dbReference type="Pfam" id="PF02518">
    <property type="entry name" value="HATPase_c"/>
    <property type="match status" value="1"/>
</dbReference>
<comment type="subcellular location">
    <subcellularLocation>
        <location evidence="2">Membrane</location>
        <topology evidence="2">Multi-pass membrane protein</topology>
    </subcellularLocation>
</comment>
<dbReference type="InterPro" id="IPR003852">
    <property type="entry name" value="Sig_transdc_His_kinase_KdpD_N"/>
</dbReference>
<dbReference type="Pfam" id="PF13493">
    <property type="entry name" value="DUF4118"/>
    <property type="match status" value="1"/>
</dbReference>
<feature type="compositionally biased region" description="Basic and acidic residues" evidence="13">
    <location>
        <begin position="415"/>
        <end position="427"/>
    </location>
</feature>
<organism evidence="16 17">
    <name type="scientific">Rhodoferax koreensis</name>
    <dbReference type="NCBI Taxonomy" id="1842727"/>
    <lineage>
        <taxon>Bacteria</taxon>
        <taxon>Pseudomonadati</taxon>
        <taxon>Pseudomonadota</taxon>
        <taxon>Betaproteobacteria</taxon>
        <taxon>Burkholderiales</taxon>
        <taxon>Comamonadaceae</taxon>
        <taxon>Rhodoferax</taxon>
    </lineage>
</organism>
<dbReference type="InterPro" id="IPR052023">
    <property type="entry name" value="Histidine_kinase_KdpD"/>
</dbReference>
<dbReference type="Gene3D" id="3.30.450.40">
    <property type="match status" value="1"/>
</dbReference>
<proteinExistence type="predicted"/>
<keyword evidence="10 14" id="KW-1133">Transmembrane helix</keyword>
<dbReference type="PANTHER" id="PTHR45569">
    <property type="entry name" value="SENSOR PROTEIN KDPD"/>
    <property type="match status" value="1"/>
</dbReference>
<dbReference type="AlphaFoldDB" id="A0A1P8JR85"/>
<evidence type="ECO:0000256" key="4">
    <source>
        <dbReference type="ARBA" id="ARBA00022553"/>
    </source>
</evidence>
<keyword evidence="4" id="KW-0597">Phosphoprotein</keyword>
<evidence type="ECO:0000256" key="13">
    <source>
        <dbReference type="SAM" id="MobiDB-lite"/>
    </source>
</evidence>
<dbReference type="InterPro" id="IPR036097">
    <property type="entry name" value="HisK_dim/P_sf"/>
</dbReference>
<dbReference type="SUPFAM" id="SSF55874">
    <property type="entry name" value="ATPase domain of HSP90 chaperone/DNA topoisomerase II/histidine kinase"/>
    <property type="match status" value="1"/>
</dbReference>
<dbReference type="InterPro" id="IPR003661">
    <property type="entry name" value="HisK_dim/P_dom"/>
</dbReference>
<dbReference type="InterPro" id="IPR036890">
    <property type="entry name" value="HATPase_C_sf"/>
</dbReference>
<dbReference type="Pfam" id="PF00512">
    <property type="entry name" value="HisKA"/>
    <property type="match status" value="1"/>
</dbReference>
<sequence length="929" mass="99461">MAQNHDHRPDPDQLLEKLRGVEARAQRGRLRIYFGASAGVGKTYAMLSAAQRAHQAGDDVVVGLVETHGRADTAALLAGLPNLPLRDVAYRGRTLKEFDLDSALARRPAVLLVDELAHSNVDGSRHPKRWQDVEELLAAGIDVWSTLNVQHLESLNGTVGAITGIRVHETVPDTVLDGADEIILVDVTPDELITRLKAGKVYLPQQAERAAQNFFRKGNLIALREIALRRTAEHVEDDVRSYRVEHSGPAHAPAGALPVWNTSGAILACIGPEAGAEQTVRTAARMAGQLNVRWHAAYVETPRLQRLGRQQRDHILAVIQLAEELGADTAVLAGPDAAAELVAQAQALNCATLVVGRPRLRASALPAWLSLAQGRTMTRRLATLAPTVDIVEVGQVDSTRRMSRAVPMAPTAPGDRTEGAGGAERRADEGRDPIAWWGYAWAVAVCIAVTALATPLVHFFDLANIVMLFLLGVVGVAMRFGRGPAALAAFLNVAAFDFFFVAPQLSFSVGDAQYLVTFVVMLAVGLLIGQLTAGLRFQARISSSRERRARSLFELTRDLSAALMPVQVAELGAAAVQRDFGGQALVLVTGEDDRLLLPAVHPPGFDASVADWSLRNAQPAGLATSTLSAQTWHYVPLRAPMRTRGVLALQPAQARWLLIPEQVQQLDTLARQIAIALERVHYVEVAQQAVVQIESERLRNALLAAISHDVRTPLTALIGLAETLQRAEPPLAPEQADIAQAMGREARELAALVTNLLDMARLQNGGVHLRSEWQSVEEVVGGAIRAAQHALGGMAVRTHIPADLPLVEFDAVLMERVLVNLLENAAKYGAAPIEVTASATPDTLRLAVRDHGPGLPAALLGKEDTLFEKFTRGAAESATPGVGLGLAICKAVVDAHQGNIGAANAADGGAEFTIELPRRDPPALAEAPE</sequence>
<comment type="catalytic activity">
    <reaction evidence="1">
        <text>ATP + protein L-histidine = ADP + protein N-phospho-L-histidine.</text>
        <dbReference type="EC" id="2.7.13.3"/>
    </reaction>
</comment>
<keyword evidence="12 14" id="KW-0472">Membrane</keyword>
<dbReference type="GO" id="GO:0005524">
    <property type="term" value="F:ATP binding"/>
    <property type="evidence" value="ECO:0007669"/>
    <property type="project" value="UniProtKB-KW"/>
</dbReference>
<dbReference type="Pfam" id="PF02702">
    <property type="entry name" value="KdpD"/>
    <property type="match status" value="1"/>
</dbReference>
<dbReference type="SMART" id="SM00387">
    <property type="entry name" value="HATPase_c"/>
    <property type="match status" value="1"/>
</dbReference>
<evidence type="ECO:0000256" key="6">
    <source>
        <dbReference type="ARBA" id="ARBA00022692"/>
    </source>
</evidence>
<evidence type="ECO:0000256" key="11">
    <source>
        <dbReference type="ARBA" id="ARBA00023012"/>
    </source>
</evidence>
<keyword evidence="8 16" id="KW-0418">Kinase</keyword>
<dbReference type="SMART" id="SM00388">
    <property type="entry name" value="HisKA"/>
    <property type="match status" value="1"/>
</dbReference>
<dbReference type="InterPro" id="IPR029016">
    <property type="entry name" value="GAF-like_dom_sf"/>
</dbReference>
<evidence type="ECO:0000256" key="2">
    <source>
        <dbReference type="ARBA" id="ARBA00004141"/>
    </source>
</evidence>
<name>A0A1P8JR85_9BURK</name>
<evidence type="ECO:0000256" key="14">
    <source>
        <dbReference type="SAM" id="Phobius"/>
    </source>
</evidence>
<dbReference type="STRING" id="1842727.RD110_02585"/>
<dbReference type="RefSeq" id="WP_076196405.1">
    <property type="nucleotide sequence ID" value="NZ_CP019236.1"/>
</dbReference>
<dbReference type="GO" id="GO:0000155">
    <property type="term" value="F:phosphorelay sensor kinase activity"/>
    <property type="evidence" value="ECO:0007669"/>
    <property type="project" value="InterPro"/>
</dbReference>
<dbReference type="Proteomes" id="UP000186609">
    <property type="component" value="Chromosome"/>
</dbReference>
<dbReference type="KEGG" id="rhy:RD110_02585"/>
<dbReference type="Gene3D" id="1.10.287.130">
    <property type="match status" value="1"/>
</dbReference>
<feature type="transmembrane region" description="Helical" evidence="14">
    <location>
        <begin position="459"/>
        <end position="478"/>
    </location>
</feature>
<evidence type="ECO:0000256" key="9">
    <source>
        <dbReference type="ARBA" id="ARBA00022840"/>
    </source>
</evidence>